<dbReference type="Gene3D" id="3.50.50.60">
    <property type="entry name" value="FAD/NAD(P)-binding domain"/>
    <property type="match status" value="1"/>
</dbReference>
<keyword evidence="19 29" id="KW-1133">Transmembrane helix</keyword>
<dbReference type="GO" id="GO:0004930">
    <property type="term" value="F:G protein-coupled receptor activity"/>
    <property type="evidence" value="ECO:0007669"/>
    <property type="project" value="InterPro"/>
</dbReference>
<evidence type="ECO:0000256" key="29">
    <source>
        <dbReference type="SAM" id="Phobius"/>
    </source>
</evidence>
<dbReference type="SMART" id="SM00365">
    <property type="entry name" value="LRR_SD22"/>
    <property type="match status" value="4"/>
</dbReference>
<evidence type="ECO:0000313" key="33">
    <source>
        <dbReference type="Proteomes" id="UP000727407"/>
    </source>
</evidence>
<keyword evidence="12 29" id="KW-0812">Transmembrane</keyword>
<feature type="transmembrane region" description="Helical" evidence="29">
    <location>
        <begin position="336"/>
        <end position="357"/>
    </location>
</feature>
<dbReference type="PRINTS" id="PR00237">
    <property type="entry name" value="GPCRRHODOPSN"/>
</dbReference>
<dbReference type="Pfam" id="PF00001">
    <property type="entry name" value="7tm_1"/>
    <property type="match status" value="1"/>
</dbReference>
<dbReference type="Pfam" id="PF13450">
    <property type="entry name" value="NAD_binding_8"/>
    <property type="match status" value="1"/>
</dbReference>
<evidence type="ECO:0000256" key="20">
    <source>
        <dbReference type="ARBA" id="ARBA00022990"/>
    </source>
</evidence>
<dbReference type="Gene3D" id="3.80.10.10">
    <property type="entry name" value="Ribonuclease Inhibitor"/>
    <property type="match status" value="2"/>
</dbReference>
<dbReference type="PROSITE" id="PS51379">
    <property type="entry name" value="4FE4S_FER_2"/>
    <property type="match status" value="1"/>
</dbReference>
<comment type="function">
    <text evidence="3">Accepts electrons from ETF and reduces ubiquinone.</text>
</comment>
<evidence type="ECO:0000256" key="18">
    <source>
        <dbReference type="ARBA" id="ARBA00022982"/>
    </source>
</evidence>
<dbReference type="InterPro" id="IPR008112">
    <property type="entry name" value="Relaxin_rcpt"/>
</dbReference>
<evidence type="ECO:0000256" key="7">
    <source>
        <dbReference type="ARBA" id="ARBA00015394"/>
    </source>
</evidence>
<keyword evidence="24" id="KW-0830">Ubiquinone</keyword>
<evidence type="ECO:0000256" key="21">
    <source>
        <dbReference type="ARBA" id="ARBA00023002"/>
    </source>
</evidence>
<keyword evidence="15" id="KW-0999">Mitochondrion inner membrane</keyword>
<keyword evidence="20" id="KW-0007">Acetylation</keyword>
<dbReference type="InterPro" id="IPR017896">
    <property type="entry name" value="4Fe4S_Fe-S-bd"/>
</dbReference>
<accession>A0A8J4X170</accession>
<keyword evidence="21" id="KW-0560">Oxidoreductase</keyword>
<dbReference type="PANTHER" id="PTHR10617">
    <property type="entry name" value="ELECTRON TRANSFER FLAVOPROTEIN-UBIQUINONE OXIDOREDUCTASE"/>
    <property type="match status" value="1"/>
</dbReference>
<keyword evidence="27" id="KW-0325">Glycoprotein</keyword>
<keyword evidence="25" id="KW-0496">Mitochondrion</keyword>
<dbReference type="FunFam" id="3.80.10.10:FF:000207">
    <property type="entry name" value="Relaxin family peptide receptor 2"/>
    <property type="match status" value="1"/>
</dbReference>
<protein>
    <recommendedName>
        <fullName evidence="7">Electron transfer flavoprotein-ubiquinone oxidoreductase, mitochondrial</fullName>
        <ecNumber evidence="6">1.5.5.1</ecNumber>
    </recommendedName>
    <alternativeName>
        <fullName evidence="28">Electron-transferring-flavoprotein dehydrogenase</fullName>
    </alternativeName>
</protein>
<dbReference type="InterPro" id="IPR000276">
    <property type="entry name" value="GPCR_Rhodpsn"/>
</dbReference>
<dbReference type="FunFam" id="3.30.70.20:FF:000088">
    <property type="entry name" value="Electron transfer flavoprotein-ubiquinone oxidoreductase, mitochondrial"/>
    <property type="match status" value="1"/>
</dbReference>
<dbReference type="SUPFAM" id="SSF52058">
    <property type="entry name" value="L domain-like"/>
    <property type="match status" value="1"/>
</dbReference>
<evidence type="ECO:0000256" key="3">
    <source>
        <dbReference type="ARBA" id="ARBA00002819"/>
    </source>
</evidence>
<dbReference type="SUPFAM" id="SSF81321">
    <property type="entry name" value="Family A G protein-coupled receptor-like"/>
    <property type="match status" value="1"/>
</dbReference>
<keyword evidence="14" id="KW-0677">Repeat</keyword>
<evidence type="ECO:0000256" key="12">
    <source>
        <dbReference type="ARBA" id="ARBA00022692"/>
    </source>
</evidence>
<evidence type="ECO:0000256" key="6">
    <source>
        <dbReference type="ARBA" id="ARBA00012696"/>
    </source>
</evidence>
<dbReference type="Pfam" id="PF21162">
    <property type="entry name" value="ETFQO_UQ-bd"/>
    <property type="match status" value="1"/>
</dbReference>
<comment type="cofactor">
    <cofactor evidence="2">
        <name>FAD</name>
        <dbReference type="ChEBI" id="CHEBI:57692"/>
    </cofactor>
</comment>
<comment type="subcellular location">
    <subcellularLocation>
        <location evidence="4">Mitochondrion inner membrane</location>
    </subcellularLocation>
</comment>
<dbReference type="FunFam" id="1.20.1070.10:FF:000023">
    <property type="entry name" value="Relaxin family peptide receptor 1"/>
    <property type="match status" value="1"/>
</dbReference>
<dbReference type="InterPro" id="IPR003591">
    <property type="entry name" value="Leu-rich_rpt_typical-subtyp"/>
</dbReference>
<dbReference type="Pfam" id="PF13855">
    <property type="entry name" value="LRR_8"/>
    <property type="match status" value="2"/>
</dbReference>
<reference evidence="32" key="1">
    <citation type="submission" date="2020-07" db="EMBL/GenBank/DDBJ databases">
        <title>Clarias magur genome sequencing, assembly and annotation.</title>
        <authorList>
            <person name="Kushwaha B."/>
            <person name="Kumar R."/>
            <person name="Das P."/>
            <person name="Joshi C.G."/>
            <person name="Kumar D."/>
            <person name="Nagpure N.S."/>
            <person name="Pandey M."/>
            <person name="Agarwal S."/>
            <person name="Srivastava S."/>
            <person name="Singh M."/>
            <person name="Sahoo L."/>
            <person name="Jayasankar P."/>
            <person name="Meher P.K."/>
            <person name="Koringa P.G."/>
            <person name="Iquebal M.A."/>
            <person name="Das S.P."/>
            <person name="Bit A."/>
            <person name="Patnaik S."/>
            <person name="Patel N."/>
            <person name="Shah T.M."/>
            <person name="Hinsu A."/>
            <person name="Jena J.K."/>
        </authorList>
    </citation>
    <scope>NUCLEOTIDE SEQUENCE</scope>
    <source>
        <strain evidence="32">CIFAMagur01</strain>
        <tissue evidence="32">Testis</tissue>
    </source>
</reference>
<dbReference type="OrthoDB" id="437331at2759"/>
<evidence type="ECO:0000256" key="9">
    <source>
        <dbReference type="ARBA" id="ARBA00022553"/>
    </source>
</evidence>
<keyword evidence="18" id="KW-0249">Electron transport</keyword>
<dbReference type="InterPro" id="IPR017452">
    <property type="entry name" value="GPCR_Rhodpsn_7TM"/>
</dbReference>
<feature type="transmembrane region" description="Helical" evidence="29">
    <location>
        <begin position="560"/>
        <end position="583"/>
    </location>
</feature>
<evidence type="ECO:0000313" key="32">
    <source>
        <dbReference type="EMBL" id="KAF5889923.1"/>
    </source>
</evidence>
<evidence type="ECO:0000256" key="26">
    <source>
        <dbReference type="ARBA" id="ARBA00023136"/>
    </source>
</evidence>
<dbReference type="GO" id="GO:0051536">
    <property type="term" value="F:iron-sulfur cluster binding"/>
    <property type="evidence" value="ECO:0007669"/>
    <property type="project" value="UniProtKB-KW"/>
</dbReference>
<comment type="caution">
    <text evidence="32">The sequence shown here is derived from an EMBL/GenBank/DDBJ whole genome shotgun (WGS) entry which is preliminary data.</text>
</comment>
<dbReference type="InterPro" id="IPR049398">
    <property type="entry name" value="ETF-QO/FixC_UQ-bd"/>
</dbReference>
<feature type="non-terminal residue" evidence="32">
    <location>
        <position position="1194"/>
    </location>
</feature>
<evidence type="ECO:0000256" key="15">
    <source>
        <dbReference type="ARBA" id="ARBA00022792"/>
    </source>
</evidence>
<dbReference type="SUPFAM" id="SSF54862">
    <property type="entry name" value="4Fe-4S ferredoxins"/>
    <property type="match status" value="1"/>
</dbReference>
<feature type="transmembrane region" description="Helical" evidence="29">
    <location>
        <begin position="459"/>
        <end position="478"/>
    </location>
</feature>
<evidence type="ECO:0000256" key="23">
    <source>
        <dbReference type="ARBA" id="ARBA00023014"/>
    </source>
</evidence>
<dbReference type="InterPro" id="IPR007859">
    <property type="entry name" value="ETF-QO/FixX_C"/>
</dbReference>
<comment type="cofactor">
    <cofactor evidence="1">
        <name>[4Fe-4S] cluster</name>
        <dbReference type="ChEBI" id="CHEBI:49883"/>
    </cofactor>
</comment>
<feature type="transmembrane region" description="Helical" evidence="29">
    <location>
        <begin position="369"/>
        <end position="390"/>
    </location>
</feature>
<feature type="transmembrane region" description="Helical" evidence="29">
    <location>
        <begin position="417"/>
        <end position="438"/>
    </location>
</feature>
<evidence type="ECO:0000256" key="11">
    <source>
        <dbReference type="ARBA" id="ARBA00022630"/>
    </source>
</evidence>
<evidence type="ECO:0000256" key="19">
    <source>
        <dbReference type="ARBA" id="ARBA00022989"/>
    </source>
</evidence>
<dbReference type="EC" id="1.5.5.1" evidence="6"/>
<keyword evidence="26 29" id="KW-0472">Membrane</keyword>
<dbReference type="Gene3D" id="1.20.1070.10">
    <property type="entry name" value="Rhodopsin 7-helix transmembrane proteins"/>
    <property type="match status" value="1"/>
</dbReference>
<evidence type="ECO:0000256" key="5">
    <source>
        <dbReference type="ARBA" id="ARBA00011245"/>
    </source>
</evidence>
<evidence type="ECO:0000256" key="17">
    <source>
        <dbReference type="ARBA" id="ARBA00022946"/>
    </source>
</evidence>
<dbReference type="Proteomes" id="UP000727407">
    <property type="component" value="Unassembled WGS sequence"/>
</dbReference>
<evidence type="ECO:0000256" key="13">
    <source>
        <dbReference type="ARBA" id="ARBA00022723"/>
    </source>
</evidence>
<dbReference type="PRINTS" id="PR01739">
    <property type="entry name" value="RELAXINR"/>
</dbReference>
<keyword evidence="16" id="KW-0274">FAD</keyword>
<dbReference type="EMBL" id="QNUK01000751">
    <property type="protein sequence ID" value="KAF5889923.1"/>
    <property type="molecule type" value="Genomic_DNA"/>
</dbReference>
<evidence type="ECO:0000259" key="31">
    <source>
        <dbReference type="PROSITE" id="PS51379"/>
    </source>
</evidence>
<dbReference type="PROSITE" id="PS51450">
    <property type="entry name" value="LRR"/>
    <property type="match status" value="4"/>
</dbReference>
<feature type="transmembrane region" description="Helical" evidence="29">
    <location>
        <begin position="508"/>
        <end position="529"/>
    </location>
</feature>
<evidence type="ECO:0000256" key="8">
    <source>
        <dbReference type="ARBA" id="ARBA00022448"/>
    </source>
</evidence>
<evidence type="ECO:0000256" key="25">
    <source>
        <dbReference type="ARBA" id="ARBA00023128"/>
    </source>
</evidence>
<keyword evidence="9" id="KW-0597">Phosphoprotein</keyword>
<keyword evidence="22" id="KW-0408">Iron</keyword>
<feature type="non-terminal residue" evidence="32">
    <location>
        <position position="1"/>
    </location>
</feature>
<dbReference type="InterPro" id="IPR036188">
    <property type="entry name" value="FAD/NAD-bd_sf"/>
</dbReference>
<evidence type="ECO:0000256" key="16">
    <source>
        <dbReference type="ARBA" id="ARBA00022827"/>
    </source>
</evidence>
<dbReference type="GO" id="GO:0004174">
    <property type="term" value="F:electron-transferring-flavoprotein dehydrogenase activity"/>
    <property type="evidence" value="ECO:0007669"/>
    <property type="project" value="UniProtKB-EC"/>
</dbReference>
<evidence type="ECO:0000259" key="30">
    <source>
        <dbReference type="PROSITE" id="PS50262"/>
    </source>
</evidence>
<dbReference type="PANTHER" id="PTHR10617:SF107">
    <property type="entry name" value="ELECTRON TRANSFER FLAVOPROTEIN-UBIQUINONE OXIDOREDUCTASE, MITOCHONDRIAL"/>
    <property type="match status" value="1"/>
</dbReference>
<evidence type="ECO:0000256" key="2">
    <source>
        <dbReference type="ARBA" id="ARBA00001974"/>
    </source>
</evidence>
<evidence type="ECO:0000256" key="22">
    <source>
        <dbReference type="ARBA" id="ARBA00023004"/>
    </source>
</evidence>
<evidence type="ECO:0000256" key="28">
    <source>
        <dbReference type="ARBA" id="ARBA00032754"/>
    </source>
</evidence>
<keyword evidence="13" id="KW-0479">Metal-binding</keyword>
<dbReference type="SUPFAM" id="SSF51905">
    <property type="entry name" value="FAD/NAD(P)-binding domain"/>
    <property type="match status" value="1"/>
</dbReference>
<keyword evidence="8" id="KW-0813">Transport</keyword>
<dbReference type="SUPFAM" id="SSF54373">
    <property type="entry name" value="FAD-linked reductases, C-terminal domain"/>
    <property type="match status" value="1"/>
</dbReference>
<dbReference type="InterPro" id="IPR032675">
    <property type="entry name" value="LRR_dom_sf"/>
</dbReference>
<keyword evidence="10" id="KW-0433">Leucine-rich repeat</keyword>
<feature type="transmembrane region" description="Helical" evidence="29">
    <location>
        <begin position="1037"/>
        <end position="1057"/>
    </location>
</feature>
<dbReference type="FunFam" id="3.80.10.10:FF:000434">
    <property type="entry name" value="Relaxin family peptide receptor 1"/>
    <property type="match status" value="1"/>
</dbReference>
<keyword evidence="17" id="KW-0809">Transit peptide</keyword>
<dbReference type="AlphaFoldDB" id="A0A8J4X170"/>
<evidence type="ECO:0000256" key="14">
    <source>
        <dbReference type="ARBA" id="ARBA00022737"/>
    </source>
</evidence>
<dbReference type="InterPro" id="IPR001611">
    <property type="entry name" value="Leu-rich_rpt"/>
</dbReference>
<dbReference type="PROSITE" id="PS50262">
    <property type="entry name" value="G_PROTEIN_RECEP_F1_2"/>
    <property type="match status" value="1"/>
</dbReference>
<dbReference type="GO" id="GO:0005743">
    <property type="term" value="C:mitochondrial inner membrane"/>
    <property type="evidence" value="ECO:0007669"/>
    <property type="project" value="UniProtKB-SubCell"/>
</dbReference>
<evidence type="ECO:0000256" key="1">
    <source>
        <dbReference type="ARBA" id="ARBA00001966"/>
    </source>
</evidence>
<evidence type="ECO:0000256" key="27">
    <source>
        <dbReference type="ARBA" id="ARBA00023180"/>
    </source>
</evidence>
<dbReference type="InterPro" id="IPR040156">
    <property type="entry name" value="ETF-QO"/>
</dbReference>
<dbReference type="Pfam" id="PF05187">
    <property type="entry name" value="Fer4_ETF_QO"/>
    <property type="match status" value="1"/>
</dbReference>
<gene>
    <name evidence="32" type="primary">rxfp1</name>
    <name evidence="32" type="ORF">DAT39_020378</name>
</gene>
<dbReference type="SMART" id="SM00369">
    <property type="entry name" value="LRR_TYP"/>
    <property type="match status" value="8"/>
</dbReference>
<proteinExistence type="predicted"/>
<keyword evidence="23" id="KW-0411">Iron-sulfur</keyword>
<evidence type="ECO:0000256" key="24">
    <source>
        <dbReference type="ARBA" id="ARBA00023075"/>
    </source>
</evidence>
<evidence type="ECO:0000256" key="10">
    <source>
        <dbReference type="ARBA" id="ARBA00022614"/>
    </source>
</evidence>
<dbReference type="Gene3D" id="3.30.9.90">
    <property type="match status" value="1"/>
</dbReference>
<keyword evidence="33" id="KW-1185">Reference proteome</keyword>
<keyword evidence="11" id="KW-0285">Flavoprotein</keyword>
<comment type="subunit">
    <text evidence="5">Monomer.</text>
</comment>
<dbReference type="GO" id="GO:0046872">
    <property type="term" value="F:metal ion binding"/>
    <property type="evidence" value="ECO:0007669"/>
    <property type="project" value="UniProtKB-KW"/>
</dbReference>
<feature type="domain" description="4Fe-4S ferredoxin-type" evidence="31">
    <location>
        <begin position="1156"/>
        <end position="1185"/>
    </location>
</feature>
<name>A0A8J4X170_CLAMG</name>
<dbReference type="Gene3D" id="3.30.70.20">
    <property type="match status" value="1"/>
</dbReference>
<sequence length="1194" mass="134675">DNNGWPHLFDKYFGMPSKYTGTKSATCLLGLVPPECQCRDLELDCNGALFKDVPTVSTNITMMSLQRNRLRKLNADMFIKYQNLQKLYLQHNRIKVVEPYAFRGLYNLTRLYLSHNRISSLMPGVFQDLHKLEWLILENNKIHHISSSTFSGLSSLVLLVLLNNALTNVDDICLEMPRLNWLDMEGNQMEIVDNRTFCSCSMLTVLVLQRNRISHIHEQAFSLLRKLGELDLSSNRIEKISPDLFVNLGDLLQLNISYNPIQELQMDHFDKLHKLKSLSIEGIEIGNIHRRMFEPLKNLSHIYFKKFQYCGYAPHVRSCKPNTDGISSFEDLLANIVLRVFVWVVSATTCFGNIFVICMRSYIRSENKLHAMCIISLCCADGLMGVYLFVIGSYDLKFRGEYNRHAQAWMDSLPCQVVGSLAMLSTEVSVLLLTYLTLEKYICIVYPFRYLTPGRRRTVTILVAIWILGFVIAFLPLVCKGVFRNFYGTNGVCFPLHSEQPETAGAQIYSIVIFLGLNLVAFLIIVLSYGSMFYNIQRTGTQTTKYSNHIKKELTVAKRFFSIVITDSLCWIPIFILKILSLMEVEIPARRCVRALKALQTDRVALQVSTRQCSSAPMPKLTSHYTIYPRDKDPRWEGVDMERFADEADVVIVGGGPAGLSAAIRLKQLANQHEKELRVCVVEKASQIGAHTLSGACLEPSALSELFPDWKERGAPLHTKVTEDRFAILTEKYRIPVPILPGLPMNNHGNYIVRLGHLVRWLGEQAEELGVELYPGYAAAEVLFHEDGSVKGIATNDVGIAKDGSPKDVFERGMELHAKVTLFGEGCHGHLSKQLYKRFNLRENCEPQTYAIGLKELWIIDEKKWRPGRVEHSVGWPLNRNTYGGSFLYHLDEGEPLVALGLVVGLDYTNPFLSPFREFQRWKHHPSIAPTLEGGNRIAYGARALNEGGFQSVPKLTFPGGALIGCSPGFMNVPKIKGTHTAMKSGMLAAEAIFSKLTDENLESETAGIHVPEYEEDLKKSWVWKELYSVRNIRPSFHNYFGLYGGMLYTGIFYWILRGKEPWTLKHCGVDSAQLKPAKDCTPIEYPKPDGKISFDLLSSVALSGTNHEHDQPPHLTLKDDGVPVAQNLAVYDGPEQRFCPAGVYEFVPLESGDGMRLQINAQNCVHCKTCDIKDPSQNINWVVPEGSGGPAYN</sequence>
<evidence type="ECO:0000256" key="4">
    <source>
        <dbReference type="ARBA" id="ARBA00004273"/>
    </source>
</evidence>
<feature type="domain" description="G-protein coupled receptors family 1 profile" evidence="30">
    <location>
        <begin position="352"/>
        <end position="581"/>
    </location>
</feature>
<organism evidence="32 33">
    <name type="scientific">Clarias magur</name>
    <name type="common">Asian catfish</name>
    <name type="synonym">Macropteronotus magur</name>
    <dbReference type="NCBI Taxonomy" id="1594786"/>
    <lineage>
        <taxon>Eukaryota</taxon>
        <taxon>Metazoa</taxon>
        <taxon>Chordata</taxon>
        <taxon>Craniata</taxon>
        <taxon>Vertebrata</taxon>
        <taxon>Euteleostomi</taxon>
        <taxon>Actinopterygii</taxon>
        <taxon>Neopterygii</taxon>
        <taxon>Teleostei</taxon>
        <taxon>Ostariophysi</taxon>
        <taxon>Siluriformes</taxon>
        <taxon>Clariidae</taxon>
        <taxon>Clarias</taxon>
    </lineage>
</organism>
<keyword evidence="32" id="KW-0675">Receptor</keyword>